<dbReference type="EMBL" id="ML121528">
    <property type="protein sequence ID" value="RPB28945.1"/>
    <property type="molecule type" value="Genomic_DNA"/>
</dbReference>
<sequence length="565" mass="63930">MSAENSYRRLNRCGIDNCKTTLYYLEDGQWFCKNGHRREGELDLEEDDELNAQTQTGAKAKKAKDQEKEAPAEVLHGRKGFELFLKCIQLILRKQVRVLVYEKGFPAQLEAVVRDLWALRLQKALGKLKTSIPAAAAPGEEPILQDSTDGDTGIASAAAVTDTETYSSEYWSSDIEVDNAVAGEADPVKKNLLRRNKRAFQVPGLIVTIGLCYLGAMMLKVPVPLGDIYKWVESQELPYKATLQEIPENLKRLLSGAYIKALRPTTRLHPNRLQKTIHDLILLYSSQFGITFPEINWPILAMRYIRDLGLPLEIFHAVKRLLTLYPLTFQYPSTPTLKTLISAYPEAKLMSLILLSTKLLWGVDDTKRIPREKTEPAAVTPDIKNWERFLTENKFVGDSIFDWTDADVFGMSGEELDKYMDWYERMWLVKGKGGRKKQPDHLLGLFPTSNPNKSTHDNSAPQNPAYNPHTATPTTGTHKSNITRLNSSVSLNSTSRDLPPGSLRPGGGYPLWRPDTILPTQTNILLEVASAAVCLSREDMVVALRQVEVMFRDSEWMKRERRRKK</sequence>
<keyword evidence="11" id="KW-0472">Membrane</keyword>
<dbReference type="InterPro" id="IPR021752">
    <property type="entry name" value="TF_Rrn7_Zf"/>
</dbReference>
<keyword evidence="3" id="KW-0479">Metal-binding</keyword>
<feature type="domain" description="Rrn7/TAF1B C-terminal cyclin" evidence="14">
    <location>
        <begin position="269"/>
        <end position="427"/>
    </location>
</feature>
<gene>
    <name evidence="15" type="ORF">L211DRAFT_817189</name>
</gene>
<keyword evidence="9" id="KW-0539">Nucleus</keyword>
<dbReference type="InParanoid" id="A0A3N4ML74"/>
<dbReference type="InterPro" id="IPR033599">
    <property type="entry name" value="TAF1B/Rrn7"/>
</dbReference>
<evidence type="ECO:0000256" key="6">
    <source>
        <dbReference type="ARBA" id="ARBA00023015"/>
    </source>
</evidence>
<evidence type="ECO:0000256" key="10">
    <source>
        <dbReference type="SAM" id="MobiDB-lite"/>
    </source>
</evidence>
<keyword evidence="6" id="KW-0805">Transcription regulation</keyword>
<dbReference type="InterPro" id="IPR048540">
    <property type="entry name" value="Rrn7_cyclin_N"/>
</dbReference>
<evidence type="ECO:0000259" key="12">
    <source>
        <dbReference type="Pfam" id="PF11781"/>
    </source>
</evidence>
<reference evidence="15 16" key="1">
    <citation type="journal article" date="2018" name="Nat. Ecol. Evol.">
        <title>Pezizomycetes genomes reveal the molecular basis of ectomycorrhizal truffle lifestyle.</title>
        <authorList>
            <person name="Murat C."/>
            <person name="Payen T."/>
            <person name="Noel B."/>
            <person name="Kuo A."/>
            <person name="Morin E."/>
            <person name="Chen J."/>
            <person name="Kohler A."/>
            <person name="Krizsan K."/>
            <person name="Balestrini R."/>
            <person name="Da Silva C."/>
            <person name="Montanini B."/>
            <person name="Hainaut M."/>
            <person name="Levati E."/>
            <person name="Barry K.W."/>
            <person name="Belfiori B."/>
            <person name="Cichocki N."/>
            <person name="Clum A."/>
            <person name="Dockter R.B."/>
            <person name="Fauchery L."/>
            <person name="Guy J."/>
            <person name="Iotti M."/>
            <person name="Le Tacon F."/>
            <person name="Lindquist E.A."/>
            <person name="Lipzen A."/>
            <person name="Malagnac F."/>
            <person name="Mello A."/>
            <person name="Molinier V."/>
            <person name="Miyauchi S."/>
            <person name="Poulain J."/>
            <person name="Riccioni C."/>
            <person name="Rubini A."/>
            <person name="Sitrit Y."/>
            <person name="Splivallo R."/>
            <person name="Traeger S."/>
            <person name="Wang M."/>
            <person name="Zifcakova L."/>
            <person name="Wipf D."/>
            <person name="Zambonelli A."/>
            <person name="Paolocci F."/>
            <person name="Nowrousian M."/>
            <person name="Ottonello S."/>
            <person name="Baldrian P."/>
            <person name="Spatafora J.W."/>
            <person name="Henrissat B."/>
            <person name="Nagy L.G."/>
            <person name="Aury J.M."/>
            <person name="Wincker P."/>
            <person name="Grigoriev I.V."/>
            <person name="Bonfante P."/>
            <person name="Martin F.M."/>
        </authorList>
    </citation>
    <scope>NUCLEOTIDE SEQUENCE [LARGE SCALE GENOMIC DNA]</scope>
    <source>
        <strain evidence="15 16">ATCC MYA-4762</strain>
    </source>
</reference>
<dbReference type="GO" id="GO:0001164">
    <property type="term" value="F:RNA polymerase I core promoter sequence-specific DNA binding"/>
    <property type="evidence" value="ECO:0007669"/>
    <property type="project" value="InterPro"/>
</dbReference>
<evidence type="ECO:0000256" key="3">
    <source>
        <dbReference type="ARBA" id="ARBA00022723"/>
    </source>
</evidence>
<evidence type="ECO:0000256" key="1">
    <source>
        <dbReference type="ARBA" id="ARBA00004604"/>
    </source>
</evidence>
<keyword evidence="8" id="KW-0804">Transcription</keyword>
<dbReference type="Pfam" id="PF20645">
    <property type="entry name" value="Rrn7_cyclin_C"/>
    <property type="match status" value="1"/>
</dbReference>
<dbReference type="Proteomes" id="UP000267821">
    <property type="component" value="Unassembled WGS sequence"/>
</dbReference>
<comment type="similarity">
    <text evidence="2">Belongs to the RRN7/TAF1B family.</text>
</comment>
<dbReference type="GO" id="GO:0042790">
    <property type="term" value="P:nucleolar large rRNA transcription by RNA polymerase I"/>
    <property type="evidence" value="ECO:0007669"/>
    <property type="project" value="TreeGrafter"/>
</dbReference>
<dbReference type="AlphaFoldDB" id="A0A3N4ML74"/>
<feature type="compositionally biased region" description="Polar residues" evidence="10">
    <location>
        <begin position="447"/>
        <end position="481"/>
    </location>
</feature>
<keyword evidence="7" id="KW-0238">DNA-binding</keyword>
<dbReference type="InterPro" id="IPR048538">
    <property type="entry name" value="Rrn7_cyclin_C"/>
</dbReference>
<evidence type="ECO:0000256" key="2">
    <source>
        <dbReference type="ARBA" id="ARBA00006899"/>
    </source>
</evidence>
<comment type="subcellular location">
    <subcellularLocation>
        <location evidence="1">Nucleus</location>
        <location evidence="1">Nucleolus</location>
    </subcellularLocation>
</comment>
<dbReference type="Pfam" id="PF11781">
    <property type="entry name" value="Zn_ribbon_RRN7"/>
    <property type="match status" value="1"/>
</dbReference>
<keyword evidence="11" id="KW-1133">Transmembrane helix</keyword>
<protein>
    <submittedName>
        <fullName evidence="15">Uncharacterized protein</fullName>
    </submittedName>
</protein>
<feature type="region of interest" description="Disordered" evidence="10">
    <location>
        <begin position="434"/>
        <end position="481"/>
    </location>
</feature>
<evidence type="ECO:0000256" key="4">
    <source>
        <dbReference type="ARBA" id="ARBA00022771"/>
    </source>
</evidence>
<evidence type="ECO:0000313" key="16">
    <source>
        <dbReference type="Proteomes" id="UP000267821"/>
    </source>
</evidence>
<evidence type="ECO:0000256" key="9">
    <source>
        <dbReference type="ARBA" id="ARBA00023242"/>
    </source>
</evidence>
<dbReference type="GO" id="GO:0070860">
    <property type="term" value="C:RNA polymerase I core factor complex"/>
    <property type="evidence" value="ECO:0007669"/>
    <property type="project" value="InterPro"/>
</dbReference>
<evidence type="ECO:0000256" key="7">
    <source>
        <dbReference type="ARBA" id="ARBA00023125"/>
    </source>
</evidence>
<evidence type="ECO:0000259" key="14">
    <source>
        <dbReference type="Pfam" id="PF20645"/>
    </source>
</evidence>
<feature type="domain" description="RRN7-type" evidence="12">
    <location>
        <begin position="12"/>
        <end position="39"/>
    </location>
</feature>
<evidence type="ECO:0000259" key="13">
    <source>
        <dbReference type="Pfam" id="PF20644"/>
    </source>
</evidence>
<dbReference type="STRING" id="1051890.A0A3N4ML74"/>
<dbReference type="PANTHER" id="PTHR31576:SF2">
    <property type="entry name" value="TATA BOX-BINDING PROTEIN-ASSOCIATED FACTOR RNA POLYMERASE I SUBUNIT B"/>
    <property type="match status" value="1"/>
</dbReference>
<keyword evidence="16" id="KW-1185">Reference proteome</keyword>
<evidence type="ECO:0000256" key="8">
    <source>
        <dbReference type="ARBA" id="ARBA00023163"/>
    </source>
</evidence>
<evidence type="ECO:0000256" key="11">
    <source>
        <dbReference type="SAM" id="Phobius"/>
    </source>
</evidence>
<evidence type="ECO:0000313" key="15">
    <source>
        <dbReference type="EMBL" id="RPB28945.1"/>
    </source>
</evidence>
<accession>A0A3N4ML74</accession>
<evidence type="ECO:0000256" key="5">
    <source>
        <dbReference type="ARBA" id="ARBA00022833"/>
    </source>
</evidence>
<keyword evidence="5" id="KW-0862">Zinc</keyword>
<proteinExistence type="inferred from homology"/>
<dbReference type="PANTHER" id="PTHR31576">
    <property type="entry name" value="TATA BOX-BINDING PROTEIN-ASSOCIATED FACTOR RNA POLYMERASE I SUBUNIT B"/>
    <property type="match status" value="1"/>
</dbReference>
<dbReference type="GO" id="GO:0008270">
    <property type="term" value="F:zinc ion binding"/>
    <property type="evidence" value="ECO:0007669"/>
    <property type="project" value="UniProtKB-KW"/>
</dbReference>
<dbReference type="Pfam" id="PF20644">
    <property type="entry name" value="Rrn7_cyclin_N"/>
    <property type="match status" value="1"/>
</dbReference>
<keyword evidence="11" id="KW-0812">Transmembrane</keyword>
<keyword evidence="4" id="KW-0863">Zinc-finger</keyword>
<dbReference type="OrthoDB" id="428577at2759"/>
<organism evidence="15 16">
    <name type="scientific">Terfezia boudieri ATCC MYA-4762</name>
    <dbReference type="NCBI Taxonomy" id="1051890"/>
    <lineage>
        <taxon>Eukaryota</taxon>
        <taxon>Fungi</taxon>
        <taxon>Dikarya</taxon>
        <taxon>Ascomycota</taxon>
        <taxon>Pezizomycotina</taxon>
        <taxon>Pezizomycetes</taxon>
        <taxon>Pezizales</taxon>
        <taxon>Pezizaceae</taxon>
        <taxon>Terfezia</taxon>
    </lineage>
</organism>
<feature type="domain" description="Rrn7/TAF1B N-terminal cyclin" evidence="13">
    <location>
        <begin position="88"/>
        <end position="247"/>
    </location>
</feature>
<dbReference type="FunCoup" id="A0A3N4ML74">
    <property type="interactions" value="30"/>
</dbReference>
<name>A0A3N4ML74_9PEZI</name>
<feature type="transmembrane region" description="Helical" evidence="11">
    <location>
        <begin position="199"/>
        <end position="219"/>
    </location>
</feature>